<dbReference type="STRING" id="426128.SAMN05660297_01239"/>
<dbReference type="RefSeq" id="WP_090440914.1">
    <property type="nucleotide sequence ID" value="NZ_FOHU01000004.1"/>
</dbReference>
<dbReference type="EMBL" id="FOHU01000004">
    <property type="protein sequence ID" value="SET05495.1"/>
    <property type="molecule type" value="Genomic_DNA"/>
</dbReference>
<name>A0A1I0BF41_9FIRM</name>
<evidence type="ECO:0000313" key="2">
    <source>
        <dbReference type="EMBL" id="SET05495.1"/>
    </source>
</evidence>
<dbReference type="InterPro" id="IPR010178">
    <property type="entry name" value="Lit"/>
</dbReference>
<dbReference type="OrthoDB" id="9813051at2"/>
<reference evidence="2 3" key="1">
    <citation type="submission" date="2016-10" db="EMBL/GenBank/DDBJ databases">
        <authorList>
            <person name="de Groot N.N."/>
        </authorList>
    </citation>
    <scope>NUCLEOTIDE SEQUENCE [LARGE SCALE GENOMIC DNA]</scope>
    <source>
        <strain evidence="2 3">DSM 18979</strain>
    </source>
</reference>
<accession>A0A1I0BF41</accession>
<feature type="transmembrane region" description="Helical" evidence="1">
    <location>
        <begin position="105"/>
        <end position="123"/>
    </location>
</feature>
<evidence type="ECO:0000256" key="1">
    <source>
        <dbReference type="SAM" id="Phobius"/>
    </source>
</evidence>
<dbReference type="AlphaFoldDB" id="A0A1I0BF41"/>
<organism evidence="2 3">
    <name type="scientific">Natronincola peptidivorans</name>
    <dbReference type="NCBI Taxonomy" id="426128"/>
    <lineage>
        <taxon>Bacteria</taxon>
        <taxon>Bacillati</taxon>
        <taxon>Bacillota</taxon>
        <taxon>Clostridia</taxon>
        <taxon>Peptostreptococcales</taxon>
        <taxon>Natronincolaceae</taxon>
        <taxon>Natronincola</taxon>
    </lineage>
</organism>
<keyword evidence="3" id="KW-1185">Reference proteome</keyword>
<protein>
    <submittedName>
        <fullName evidence="2">Integral membrane protein TIGR01906</fullName>
    </submittedName>
</protein>
<sequence>MKHKYFYSIFGILFTIVLLLSSVEYIAFNRNHYANSFEKYGITTATGMDANNLEYVMEDLLSYLKDQKDTLDTVAVVHAEEREVFGERERLHMIDVKDLFIKGRLLRNSGLAALTILFFGMIMKDPHWKINLAKTLFYAAIGNLMLLGAFLLLLYMDFNKYFTYFHLIFFDNDLWILDPQTEILIQMVPEGFFYDTSIRIIGLFIGCIITSGSLGYLFKKSKPESKHIMIKAYND</sequence>
<feature type="transmembrane region" description="Helical" evidence="1">
    <location>
        <begin position="135"/>
        <end position="154"/>
    </location>
</feature>
<dbReference type="Proteomes" id="UP000199568">
    <property type="component" value="Unassembled WGS sequence"/>
</dbReference>
<feature type="transmembrane region" description="Helical" evidence="1">
    <location>
        <begin position="6"/>
        <end position="28"/>
    </location>
</feature>
<keyword evidence="1" id="KW-0812">Transmembrane</keyword>
<evidence type="ECO:0000313" key="3">
    <source>
        <dbReference type="Proteomes" id="UP000199568"/>
    </source>
</evidence>
<keyword evidence="1" id="KW-0472">Membrane</keyword>
<keyword evidence="1" id="KW-1133">Transmembrane helix</keyword>
<feature type="transmembrane region" description="Helical" evidence="1">
    <location>
        <begin position="197"/>
        <end position="218"/>
    </location>
</feature>
<dbReference type="NCBIfam" id="TIGR01906">
    <property type="entry name" value="integ_TIGR01906"/>
    <property type="match status" value="1"/>
</dbReference>
<gene>
    <name evidence="2" type="ORF">SAMN05660297_01239</name>
</gene>
<proteinExistence type="predicted"/>
<dbReference type="Pfam" id="PF07314">
    <property type="entry name" value="Lit"/>
    <property type="match status" value="1"/>
</dbReference>